<comment type="caution">
    <text evidence="6">The sequence shown here is derived from an EMBL/GenBank/DDBJ whole genome shotgun (WGS) entry which is preliminary data.</text>
</comment>
<keyword evidence="4" id="KW-0472">Membrane</keyword>
<feature type="domain" description="EF-hand" evidence="5">
    <location>
        <begin position="467"/>
        <end position="502"/>
    </location>
</feature>
<dbReference type="PROSITE" id="PS50222">
    <property type="entry name" value="EF_HAND_2"/>
    <property type="match status" value="4"/>
</dbReference>
<dbReference type="PANTHER" id="PTHR31503">
    <property type="entry name" value="VACUOLAR CALCIUM ION TRANSPORTER"/>
    <property type="match status" value="1"/>
</dbReference>
<feature type="transmembrane region" description="Helical" evidence="4">
    <location>
        <begin position="135"/>
        <end position="156"/>
    </location>
</feature>
<name>A0AAD4P6W4_PERFH</name>
<evidence type="ECO:0000313" key="7">
    <source>
        <dbReference type="Proteomes" id="UP001190926"/>
    </source>
</evidence>
<dbReference type="SUPFAM" id="SSF47473">
    <property type="entry name" value="EF-hand"/>
    <property type="match status" value="1"/>
</dbReference>
<evidence type="ECO:0000256" key="4">
    <source>
        <dbReference type="SAM" id="Phobius"/>
    </source>
</evidence>
<keyword evidence="7" id="KW-1185">Reference proteome</keyword>
<dbReference type="Gene3D" id="1.10.238.10">
    <property type="entry name" value="EF-hand"/>
    <property type="match status" value="2"/>
</dbReference>
<feature type="transmembrane region" description="Helical" evidence="4">
    <location>
        <begin position="102"/>
        <end position="123"/>
    </location>
</feature>
<feature type="transmembrane region" description="Helical" evidence="4">
    <location>
        <begin position="61"/>
        <end position="82"/>
    </location>
</feature>
<dbReference type="PROSITE" id="PS00018">
    <property type="entry name" value="EF_HAND_1"/>
    <property type="match status" value="4"/>
</dbReference>
<dbReference type="SMART" id="SM00054">
    <property type="entry name" value="EFh"/>
    <property type="match status" value="4"/>
</dbReference>
<keyword evidence="2" id="KW-0106">Calcium</keyword>
<evidence type="ECO:0000259" key="5">
    <source>
        <dbReference type="PROSITE" id="PS50222"/>
    </source>
</evidence>
<dbReference type="GO" id="GO:0005509">
    <property type="term" value="F:calcium ion binding"/>
    <property type="evidence" value="ECO:0007669"/>
    <property type="project" value="InterPro"/>
</dbReference>
<evidence type="ECO:0000313" key="6">
    <source>
        <dbReference type="EMBL" id="KAH6829133.1"/>
    </source>
</evidence>
<dbReference type="CDD" id="cd00051">
    <property type="entry name" value="EFh"/>
    <property type="match status" value="2"/>
</dbReference>
<feature type="domain" description="EF-hand" evidence="5">
    <location>
        <begin position="427"/>
        <end position="462"/>
    </location>
</feature>
<dbReference type="InterPro" id="IPR018247">
    <property type="entry name" value="EF_Hand_1_Ca_BS"/>
</dbReference>
<dbReference type="InterPro" id="IPR004713">
    <property type="entry name" value="CaH_exchang"/>
</dbReference>
<keyword evidence="1" id="KW-0050">Antiport</keyword>
<dbReference type="InterPro" id="IPR002048">
    <property type="entry name" value="EF_hand_dom"/>
</dbReference>
<keyword evidence="4" id="KW-1133">Transmembrane helix</keyword>
<feature type="domain" description="EF-hand" evidence="5">
    <location>
        <begin position="289"/>
        <end position="324"/>
    </location>
</feature>
<sequence>MGVVAKRLIFVGLLISIVEGRILSLYSLDDGLISDGIIEKQESSLSSCNHQYGFLPCAENAAGYIFLIVVYQVLLVVGGRLISSGSEVLFHIIGAGKFGGIIFRILMALPSMMLMILSGIFGSKEDAEAQVSVGVGVYAGITVFSLTIQWGMVMIYGKIDLKAIADEITELTSDSSTSPSKGKTRIFRDTGVKIDKKTSYTAGIMLLSLIPYVVLQLVYVFNTYSGKRIITLIALIVSSLSLLSYFTYQIWDPWMQERSLNYSKFDIVRKGFLQHVKRLGQLVNQDGKLNIDLIKGLFDETDKNDDNFIATKEMRKLVSNIFRAGKTDIDKNDAVDKVMDLFDKNDDGKITEEEFIKGFKQWAYEAERSYPDNDFFPKNMSQQLLNLFKDKKANKGEMMDKVMAKVLKHSQGQLLKSELLITENGEPNMERIHQLFREFDTDGNKSISAPELKQIITRLNFSSYQLNEDDVLKEIFKEFDRNNNDFIDEPEFVEGVTKYVDKAIQAAHTSGVDGTKIIEEFERSMWKGAEYGKRAFVKSAFQVLLGIAILTFLGKPLTSNILELSHAMGFPSFIISFVVVPLTMNARSAIAAVLPASKKSEESASLTFSEVARSLSLSQIYYGLSSYSLTDLRWSDNEQHGGIDDVVGNCVCKRINMGFLSRSAHHFGRVRYNRHSCILPHNLPSMDVHTRIPPLSSFPGFFLFCSGFI</sequence>
<dbReference type="PANTHER" id="PTHR31503:SF85">
    <property type="entry name" value="CALCIUM-BINDING EF-HAND FAMILY PROTEIN"/>
    <property type="match status" value="1"/>
</dbReference>
<dbReference type="GO" id="GO:0006874">
    <property type="term" value="P:intracellular calcium ion homeostasis"/>
    <property type="evidence" value="ECO:0007669"/>
    <property type="project" value="TreeGrafter"/>
</dbReference>
<evidence type="ECO:0000256" key="1">
    <source>
        <dbReference type="ARBA" id="ARBA00022449"/>
    </source>
</evidence>
<organism evidence="6 7">
    <name type="scientific">Perilla frutescens var. hirtella</name>
    <name type="common">Perilla citriodora</name>
    <name type="synonym">Perilla setoyensis</name>
    <dbReference type="NCBI Taxonomy" id="608512"/>
    <lineage>
        <taxon>Eukaryota</taxon>
        <taxon>Viridiplantae</taxon>
        <taxon>Streptophyta</taxon>
        <taxon>Embryophyta</taxon>
        <taxon>Tracheophyta</taxon>
        <taxon>Spermatophyta</taxon>
        <taxon>Magnoliopsida</taxon>
        <taxon>eudicotyledons</taxon>
        <taxon>Gunneridae</taxon>
        <taxon>Pentapetalae</taxon>
        <taxon>asterids</taxon>
        <taxon>lamiids</taxon>
        <taxon>Lamiales</taxon>
        <taxon>Lamiaceae</taxon>
        <taxon>Nepetoideae</taxon>
        <taxon>Elsholtzieae</taxon>
        <taxon>Perilla</taxon>
    </lineage>
</organism>
<feature type="transmembrane region" description="Helical" evidence="4">
    <location>
        <begin position="200"/>
        <end position="222"/>
    </location>
</feature>
<feature type="transmembrane region" description="Helical" evidence="4">
    <location>
        <begin position="228"/>
        <end position="248"/>
    </location>
</feature>
<dbReference type="Pfam" id="PF13499">
    <property type="entry name" value="EF-hand_7"/>
    <property type="match status" value="2"/>
</dbReference>
<proteinExistence type="predicted"/>
<keyword evidence="3" id="KW-0406">Ion transport</keyword>
<evidence type="ECO:0000256" key="2">
    <source>
        <dbReference type="ARBA" id="ARBA00022837"/>
    </source>
</evidence>
<accession>A0AAD4P6W4</accession>
<feature type="domain" description="EF-hand" evidence="5">
    <location>
        <begin position="330"/>
        <end position="365"/>
    </location>
</feature>
<dbReference type="Proteomes" id="UP001190926">
    <property type="component" value="Unassembled WGS sequence"/>
</dbReference>
<protein>
    <recommendedName>
        <fullName evidence="5">EF-hand domain-containing protein</fullName>
    </recommendedName>
</protein>
<keyword evidence="4" id="KW-0812">Transmembrane</keyword>
<dbReference type="GO" id="GO:0016020">
    <property type="term" value="C:membrane"/>
    <property type="evidence" value="ECO:0007669"/>
    <property type="project" value="InterPro"/>
</dbReference>
<gene>
    <name evidence="6" type="ORF">C2S53_014827</name>
</gene>
<dbReference type="GO" id="GO:0015369">
    <property type="term" value="F:calcium:proton antiporter activity"/>
    <property type="evidence" value="ECO:0007669"/>
    <property type="project" value="TreeGrafter"/>
</dbReference>
<evidence type="ECO:0000256" key="3">
    <source>
        <dbReference type="ARBA" id="ARBA00023065"/>
    </source>
</evidence>
<dbReference type="AlphaFoldDB" id="A0AAD4P6W4"/>
<dbReference type="EMBL" id="SDAM02000113">
    <property type="protein sequence ID" value="KAH6829133.1"/>
    <property type="molecule type" value="Genomic_DNA"/>
</dbReference>
<keyword evidence="1" id="KW-0813">Transport</keyword>
<dbReference type="InterPro" id="IPR011992">
    <property type="entry name" value="EF-hand-dom_pair"/>
</dbReference>
<reference evidence="6 7" key="1">
    <citation type="journal article" date="2021" name="Nat. Commun.">
        <title>Incipient diploidization of the medicinal plant Perilla within 10,000 years.</title>
        <authorList>
            <person name="Zhang Y."/>
            <person name="Shen Q."/>
            <person name="Leng L."/>
            <person name="Zhang D."/>
            <person name="Chen S."/>
            <person name="Shi Y."/>
            <person name="Ning Z."/>
            <person name="Chen S."/>
        </authorList>
    </citation>
    <scope>NUCLEOTIDE SEQUENCE [LARGE SCALE GENOMIC DNA]</scope>
    <source>
        <strain evidence="7">cv. PC099</strain>
    </source>
</reference>